<reference evidence="1" key="1">
    <citation type="submission" date="2018-05" db="EMBL/GenBank/DDBJ databases">
        <authorList>
            <person name="Lanie J.A."/>
            <person name="Ng W.-L."/>
            <person name="Kazmierczak K.M."/>
            <person name="Andrzejewski T.M."/>
            <person name="Davidsen T.M."/>
            <person name="Wayne K.J."/>
            <person name="Tettelin H."/>
            <person name="Glass J.I."/>
            <person name="Rusch D."/>
            <person name="Podicherti R."/>
            <person name="Tsui H.-C.T."/>
            <person name="Winkler M.E."/>
        </authorList>
    </citation>
    <scope>NUCLEOTIDE SEQUENCE</scope>
</reference>
<sequence>MANRIPLVVDVLDSNKIKELPVGDNLDLGGAGVTNAGTINATDIRINNVSFNNPFSGDYNDLTNKPSIPTVPSALSAFANDVGYLAAGITTDVISEGVTNEYFTLAKTDARVNAQTGSNLDLSLKTITALKDVDDVTVSDDGKILYYDHASTSWKWKVDAGGITTFTALTDVDAVTGTNDGDILYYDHATTSFKWKADASSFTFSVGADDSTLRAISTTESIKFIGGTGITTASDSEGNITTTIGNIGDLVDVGVAGATNGQVLTYDSGASTWGPGSIAAPSNIDDLADVDTVSTTPVDDYVLSFKGATSKWEPRVLNNVDAATVTTSPDATAAAQFVTFVAVSDSSSQELRTDASVTYNPSTNVLSATSFTGTTVNTTNLNVSGSVANGVNEITFAGDLKVASTKEIRYYDTDNSHFIGFKSAGTVTASKSFTLPDGDGTTNQVLTTDGNETLSWSTPSGTGELNEDSYKTIKISGQTDVVASAAADELTLVAGTNITMTTAADEITINSTGGGGGT</sequence>
<gene>
    <name evidence="1" type="ORF">METZ01_LOCUS181407</name>
</gene>
<accession>A0A382CTA7</accession>
<dbReference type="EMBL" id="UINC01035712">
    <property type="protein sequence ID" value="SVB28553.1"/>
    <property type="molecule type" value="Genomic_DNA"/>
</dbReference>
<dbReference type="AlphaFoldDB" id="A0A382CTA7"/>
<organism evidence="1">
    <name type="scientific">marine metagenome</name>
    <dbReference type="NCBI Taxonomy" id="408172"/>
    <lineage>
        <taxon>unclassified sequences</taxon>
        <taxon>metagenomes</taxon>
        <taxon>ecological metagenomes</taxon>
    </lineage>
</organism>
<proteinExistence type="predicted"/>
<name>A0A382CTA7_9ZZZZ</name>
<evidence type="ECO:0000313" key="1">
    <source>
        <dbReference type="EMBL" id="SVB28553.1"/>
    </source>
</evidence>
<feature type="non-terminal residue" evidence="1">
    <location>
        <position position="518"/>
    </location>
</feature>
<protein>
    <submittedName>
        <fullName evidence="1">Uncharacterized protein</fullName>
    </submittedName>
</protein>